<evidence type="ECO:0000256" key="1">
    <source>
        <dbReference type="SAM" id="MobiDB-lite"/>
    </source>
</evidence>
<feature type="region of interest" description="Disordered" evidence="1">
    <location>
        <begin position="224"/>
        <end position="256"/>
    </location>
</feature>
<protein>
    <submittedName>
        <fullName evidence="3">Uncharacterized protein</fullName>
    </submittedName>
</protein>
<feature type="region of interest" description="Disordered" evidence="1">
    <location>
        <begin position="154"/>
        <end position="206"/>
    </location>
</feature>
<keyword evidence="4" id="KW-1185">Reference proteome</keyword>
<feature type="compositionally biased region" description="Low complexity" evidence="1">
    <location>
        <begin position="160"/>
        <end position="175"/>
    </location>
</feature>
<sequence>MSSSSSSKWFIVSFVVGSCCLINTINANPYGYGYSAPTIKQTALQLEASVEIEKPAGPPKPPDYEGGPRIELNVPKPMYAPMPMYPPKPMYAPKPMYPMKPSGYGPKKYAAPSYYKLPSTGVPYYETTTKKAPYKSSSSNKLMYAPNGNIAETHYHGSSDYDQQQYSYPQDYYGYNHDQYDHSAEYHPYSSPNERETYTQSVQEPQQHVNHRVIYLPADADSESVYQAPPAPSTDYSEYSSSGKLPESSSEPVYDPRTSMYHKISQISSDTNRPIGKDLSVSRHENYGTVINIPAASEHMMTFMKPDTDGYHMMESHRYSQSAAPEIELSKIVTVNKPMFKNLLSKQYEQPRIKQQQSKKTTRTPYEIQIGTMAGTNNLLQMPITTLSLDNMMMSYPSSVEPEYFKNYQFPLDYLNDSSSFDTNEDVQYVLVPINNDLFNTKANY</sequence>
<gene>
    <name evidence="3" type="ORF">DERF_013464</name>
</gene>
<feature type="signal peptide" evidence="2">
    <location>
        <begin position="1"/>
        <end position="27"/>
    </location>
</feature>
<name>A0A922HQ82_DERFA</name>
<keyword evidence="2" id="KW-0732">Signal</keyword>
<organism evidence="3 4">
    <name type="scientific">Dermatophagoides farinae</name>
    <name type="common">American house dust mite</name>
    <dbReference type="NCBI Taxonomy" id="6954"/>
    <lineage>
        <taxon>Eukaryota</taxon>
        <taxon>Metazoa</taxon>
        <taxon>Ecdysozoa</taxon>
        <taxon>Arthropoda</taxon>
        <taxon>Chelicerata</taxon>
        <taxon>Arachnida</taxon>
        <taxon>Acari</taxon>
        <taxon>Acariformes</taxon>
        <taxon>Sarcoptiformes</taxon>
        <taxon>Astigmata</taxon>
        <taxon>Psoroptidia</taxon>
        <taxon>Analgoidea</taxon>
        <taxon>Pyroglyphidae</taxon>
        <taxon>Dermatophagoidinae</taxon>
        <taxon>Dermatophagoides</taxon>
    </lineage>
</organism>
<proteinExistence type="predicted"/>
<evidence type="ECO:0000256" key="2">
    <source>
        <dbReference type="SAM" id="SignalP"/>
    </source>
</evidence>
<accession>A0A922HQ82</accession>
<dbReference type="Proteomes" id="UP000790347">
    <property type="component" value="Unassembled WGS sequence"/>
</dbReference>
<evidence type="ECO:0000313" key="3">
    <source>
        <dbReference type="EMBL" id="KAH9497471.1"/>
    </source>
</evidence>
<reference evidence="3" key="2">
    <citation type="journal article" date="2022" name="Res Sq">
        <title>Comparative Genomics Reveals Insights into the Divergent Evolution of Astigmatic Mites and Household Pest Adaptations.</title>
        <authorList>
            <person name="Xiong Q."/>
            <person name="Wan A.T.-Y."/>
            <person name="Liu X.-Y."/>
            <person name="Fung C.S.-H."/>
            <person name="Xiao X."/>
            <person name="Malainual N."/>
            <person name="Hou J."/>
            <person name="Wang L."/>
            <person name="Wang M."/>
            <person name="Yang K."/>
            <person name="Cui Y."/>
            <person name="Leung E."/>
            <person name="Nong W."/>
            <person name="Shin S.-K."/>
            <person name="Au S."/>
            <person name="Jeong K.Y."/>
            <person name="Chew F.T."/>
            <person name="Hui J."/>
            <person name="Leung T.F."/>
            <person name="Tungtrongchitr A."/>
            <person name="Zhong N."/>
            <person name="Liu Z."/>
            <person name="Tsui S."/>
        </authorList>
    </citation>
    <scope>NUCLEOTIDE SEQUENCE</scope>
    <source>
        <strain evidence="3">Derf</strain>
        <tissue evidence="3">Whole organism</tissue>
    </source>
</reference>
<dbReference type="AlphaFoldDB" id="A0A922HQ82"/>
<feature type="compositionally biased region" description="Low complexity" evidence="1">
    <location>
        <begin position="237"/>
        <end position="251"/>
    </location>
</feature>
<reference evidence="3" key="1">
    <citation type="submission" date="2013-05" db="EMBL/GenBank/DDBJ databases">
        <authorList>
            <person name="Yim A.K.Y."/>
            <person name="Chan T.F."/>
            <person name="Ji K.M."/>
            <person name="Liu X.Y."/>
            <person name="Zhou J.W."/>
            <person name="Li R.Q."/>
            <person name="Yang K.Y."/>
            <person name="Li J."/>
            <person name="Li M."/>
            <person name="Law P.T.W."/>
            <person name="Wu Y.L."/>
            <person name="Cai Z.L."/>
            <person name="Qin H."/>
            <person name="Bao Y."/>
            <person name="Leung R.K.K."/>
            <person name="Ng P.K.S."/>
            <person name="Zou J."/>
            <person name="Zhong X.J."/>
            <person name="Ran P.X."/>
            <person name="Zhong N.S."/>
            <person name="Liu Z.G."/>
            <person name="Tsui S.K.W."/>
        </authorList>
    </citation>
    <scope>NUCLEOTIDE SEQUENCE</scope>
    <source>
        <strain evidence="3">Derf</strain>
        <tissue evidence="3">Whole organism</tissue>
    </source>
</reference>
<evidence type="ECO:0000313" key="4">
    <source>
        <dbReference type="Proteomes" id="UP000790347"/>
    </source>
</evidence>
<dbReference type="EMBL" id="ASGP02000007">
    <property type="protein sequence ID" value="KAH9497471.1"/>
    <property type="molecule type" value="Genomic_DNA"/>
</dbReference>
<comment type="caution">
    <text evidence="3">The sequence shown here is derived from an EMBL/GenBank/DDBJ whole genome shotgun (WGS) entry which is preliminary data.</text>
</comment>
<feature type="chain" id="PRO_5036697059" evidence="2">
    <location>
        <begin position="28"/>
        <end position="445"/>
    </location>
</feature>